<gene>
    <name evidence="1" type="ORF">SNEC2469_LOCUS9337</name>
</gene>
<dbReference type="Proteomes" id="UP000601435">
    <property type="component" value="Unassembled WGS sequence"/>
</dbReference>
<comment type="caution">
    <text evidence="1">The sequence shown here is derived from an EMBL/GenBank/DDBJ whole genome shotgun (WGS) entry which is preliminary data.</text>
</comment>
<evidence type="ECO:0000313" key="1">
    <source>
        <dbReference type="EMBL" id="CAE7356598.1"/>
    </source>
</evidence>
<dbReference type="AlphaFoldDB" id="A0A812PMI8"/>
<feature type="non-terminal residue" evidence="1">
    <location>
        <position position="1"/>
    </location>
</feature>
<proteinExistence type="predicted"/>
<dbReference type="EMBL" id="CAJNJA010015119">
    <property type="protein sequence ID" value="CAE7356598.1"/>
    <property type="molecule type" value="Genomic_DNA"/>
</dbReference>
<organism evidence="1 2">
    <name type="scientific">Symbiodinium necroappetens</name>
    <dbReference type="NCBI Taxonomy" id="1628268"/>
    <lineage>
        <taxon>Eukaryota</taxon>
        <taxon>Sar</taxon>
        <taxon>Alveolata</taxon>
        <taxon>Dinophyceae</taxon>
        <taxon>Suessiales</taxon>
        <taxon>Symbiodiniaceae</taxon>
        <taxon>Symbiodinium</taxon>
    </lineage>
</organism>
<name>A0A812PMI8_9DINO</name>
<keyword evidence="2" id="KW-1185">Reference proteome</keyword>
<protein>
    <submittedName>
        <fullName evidence="1">Uncharacterized protein</fullName>
    </submittedName>
</protein>
<evidence type="ECO:0000313" key="2">
    <source>
        <dbReference type="Proteomes" id="UP000601435"/>
    </source>
</evidence>
<accession>A0A812PMI8</accession>
<sequence length="61" mass="7055">HTPEPAIRDLHRWALGCPAVLGARDPTKRFRLPWLLALLRQRPPAVRQRLWLRQGMQPAGL</sequence>
<feature type="non-terminal residue" evidence="1">
    <location>
        <position position="61"/>
    </location>
</feature>
<reference evidence="1" key="1">
    <citation type="submission" date="2021-02" db="EMBL/GenBank/DDBJ databases">
        <authorList>
            <person name="Dougan E. K."/>
            <person name="Rhodes N."/>
            <person name="Thang M."/>
            <person name="Chan C."/>
        </authorList>
    </citation>
    <scope>NUCLEOTIDE SEQUENCE</scope>
</reference>